<dbReference type="Pfam" id="PF00294">
    <property type="entry name" value="PfkB"/>
    <property type="match status" value="1"/>
</dbReference>
<evidence type="ECO:0000256" key="1">
    <source>
        <dbReference type="ARBA" id="ARBA00022679"/>
    </source>
</evidence>
<feature type="domain" description="Carbohydrate kinase PfkB" evidence="3">
    <location>
        <begin position="225"/>
        <end position="473"/>
    </location>
</feature>
<dbReference type="HOGENOM" id="CLU_541518_0_0_0"/>
<dbReference type="OrthoDB" id="9792663at2"/>
<evidence type="ECO:0000313" key="5">
    <source>
        <dbReference type="Proteomes" id="UP000013893"/>
    </source>
</evidence>
<proteinExistence type="predicted"/>
<reference evidence="4 5" key="1">
    <citation type="journal article" date="2013" name="Nat. Biotechnol.">
        <title>Genome sequences of rare, uncultured bacteria obtained by differential coverage binning of multiple metagenomes.</title>
        <authorList>
            <person name="Albertsen M."/>
            <person name="Hugenholtz P."/>
            <person name="Skarshewski A."/>
            <person name="Nielsen K.L."/>
            <person name="Tyson G.W."/>
            <person name="Nielsen P.H."/>
        </authorList>
    </citation>
    <scope>NUCLEOTIDE SEQUENCE [LARGE SCALE GENOMIC DNA]</scope>
    <source>
        <strain evidence="4">TM71</strain>
    </source>
</reference>
<protein>
    <submittedName>
        <fullName evidence="4">Putative Ribokinase</fullName>
        <ecNumber evidence="4">2.7.1.15</ecNumber>
    </submittedName>
</protein>
<dbReference type="RefSeq" id="WP_015641245.1">
    <property type="nucleotide sequence ID" value="NC_021219.1"/>
</dbReference>
<dbReference type="GO" id="GO:0004747">
    <property type="term" value="F:ribokinase activity"/>
    <property type="evidence" value="ECO:0007669"/>
    <property type="project" value="UniProtKB-EC"/>
</dbReference>
<keyword evidence="5" id="KW-1185">Reference proteome</keyword>
<dbReference type="EMBL" id="CP005957">
    <property type="protein sequence ID" value="AGL61794.1"/>
    <property type="molecule type" value="Genomic_DNA"/>
</dbReference>
<accession>R4PLU2</accession>
<dbReference type="InterPro" id="IPR011611">
    <property type="entry name" value="PfkB_dom"/>
</dbReference>
<evidence type="ECO:0000313" key="4">
    <source>
        <dbReference type="EMBL" id="AGL61794.1"/>
    </source>
</evidence>
<evidence type="ECO:0000259" key="3">
    <source>
        <dbReference type="Pfam" id="PF00294"/>
    </source>
</evidence>
<dbReference type="KEGG" id="saal:L336_0083"/>
<dbReference type="STRING" id="1332188.L336_0083"/>
<sequence length="498" mass="55422">MAKFLKQLLDAHEPLFSSSLRQLESMTGHRGVDVAYIADITARAHHIMRSIGLDPADTTALELYKALNAHAANRELFSFSDDVGLILEGKPISFNHDDVLENTSQTFELRTNKHLQCQLQHGLAARYVAADGDDEVAINELVSQGGLSACDMGDYHEQKVFEKKSKQAPYILCVGDIFTDVFIKLLEEEASIEKDNDDKQWLRIPFGSKPPYERADIVRSVGPSPNAAVSCARLGLRVGLMSWLGDDQVGKDSLIYLAHESIDTKPLIVQKNTPSSTYYVLRYGADRTILVKNEAYQYRWREPITTPDWIYLSLISPDSWPLHQDLLEYLEKHPDVKLAFQPGTFHFKWGAKKLAALYKRAHIVVMNREEAVDVTGKSYESLRELSDGLHALGPAIVVITDGPNGSYASHDGKLYKIPNYPDPAPPYDRTGAGDAFASTIVAALARGETIETALTWAPINSMSVVQQLGAQAGLLRPKEVEEYIAKAPEWYKAEEIHG</sequence>
<dbReference type="PANTHER" id="PTHR10584:SF166">
    <property type="entry name" value="RIBOKINASE"/>
    <property type="match status" value="1"/>
</dbReference>
<keyword evidence="1 4" id="KW-0808">Transferase</keyword>
<dbReference type="InterPro" id="IPR029056">
    <property type="entry name" value="Ribokinase-like"/>
</dbReference>
<dbReference type="EC" id="2.7.1.15" evidence="4"/>
<organism evidence="4 5">
    <name type="scientific">Candidatus Saccharimonas aalborgensis</name>
    <dbReference type="NCBI Taxonomy" id="1332188"/>
    <lineage>
        <taxon>Bacteria</taxon>
        <taxon>Candidatus Saccharimonadota</taxon>
        <taxon>Candidatus Saccharimonadia</taxon>
        <taxon>Candidatus Saccharimonadales</taxon>
        <taxon>Candidatus Saccharimonadaceae</taxon>
        <taxon>Candidatus Saccharimonas</taxon>
    </lineage>
</organism>
<dbReference type="AlphaFoldDB" id="R4PLU2"/>
<dbReference type="Proteomes" id="UP000013893">
    <property type="component" value="Chromosome"/>
</dbReference>
<dbReference type="Gene3D" id="3.40.1190.20">
    <property type="match status" value="1"/>
</dbReference>
<evidence type="ECO:0000256" key="2">
    <source>
        <dbReference type="ARBA" id="ARBA00022777"/>
    </source>
</evidence>
<name>R4PLU2_9BACT</name>
<dbReference type="PANTHER" id="PTHR10584">
    <property type="entry name" value="SUGAR KINASE"/>
    <property type="match status" value="1"/>
</dbReference>
<keyword evidence="2 4" id="KW-0418">Kinase</keyword>
<dbReference type="GO" id="GO:0005829">
    <property type="term" value="C:cytosol"/>
    <property type="evidence" value="ECO:0007669"/>
    <property type="project" value="TreeGrafter"/>
</dbReference>
<dbReference type="SUPFAM" id="SSF53613">
    <property type="entry name" value="Ribokinase-like"/>
    <property type="match status" value="1"/>
</dbReference>
<gene>
    <name evidence="4" type="ORF">L336_0083</name>
</gene>